<evidence type="ECO:0000259" key="6">
    <source>
        <dbReference type="PROSITE" id="PS51918"/>
    </source>
</evidence>
<dbReference type="PROSITE" id="PS50926">
    <property type="entry name" value="TRAM"/>
    <property type="match status" value="1"/>
</dbReference>
<evidence type="ECO:0000313" key="7">
    <source>
        <dbReference type="EMBL" id="RSN76170.1"/>
    </source>
</evidence>
<name>A0A3R9PGY9_9CREN</name>
<dbReference type="OrthoDB" id="371936at2157"/>
<dbReference type="InterPro" id="IPR040088">
    <property type="entry name" value="MJ0103-like"/>
</dbReference>
<evidence type="ECO:0000256" key="4">
    <source>
        <dbReference type="ARBA" id="ARBA00023014"/>
    </source>
</evidence>
<dbReference type="EMBL" id="RCOS01000062">
    <property type="protein sequence ID" value="RSN76170.1"/>
    <property type="molecule type" value="Genomic_DNA"/>
</dbReference>
<dbReference type="InterPro" id="IPR002792">
    <property type="entry name" value="TRAM_dom"/>
</dbReference>
<keyword evidence="4" id="KW-0411">Iron-sulfur</keyword>
<dbReference type="Gene3D" id="3.20.20.70">
    <property type="entry name" value="Aldolase class I"/>
    <property type="match status" value="1"/>
</dbReference>
<organism evidence="7 8">
    <name type="scientific">Candidatus Methanodesulfokora washburnensis</name>
    <dbReference type="NCBI Taxonomy" id="2478471"/>
    <lineage>
        <taxon>Archaea</taxon>
        <taxon>Thermoproteota</taxon>
        <taxon>Candidatus Korarchaeia</taxon>
        <taxon>Candidatus Korarchaeia incertae sedis</taxon>
        <taxon>Candidatus Methanodesulfokora</taxon>
    </lineage>
</organism>
<dbReference type="GO" id="GO:0003824">
    <property type="term" value="F:catalytic activity"/>
    <property type="evidence" value="ECO:0007669"/>
    <property type="project" value="InterPro"/>
</dbReference>
<dbReference type="InterPro" id="IPR006638">
    <property type="entry name" value="Elp3/MiaA/NifB-like_rSAM"/>
</dbReference>
<protein>
    <submittedName>
        <fullName evidence="7">Radical SAM protein</fullName>
    </submittedName>
</protein>
<keyword evidence="1" id="KW-0949">S-adenosyl-L-methionine</keyword>
<dbReference type="InterPro" id="IPR058240">
    <property type="entry name" value="rSAM_sf"/>
</dbReference>
<dbReference type="GO" id="GO:0051536">
    <property type="term" value="F:iron-sulfur cluster binding"/>
    <property type="evidence" value="ECO:0007669"/>
    <property type="project" value="UniProtKB-KW"/>
</dbReference>
<keyword evidence="3" id="KW-0408">Iron</keyword>
<dbReference type="CDD" id="cd01335">
    <property type="entry name" value="Radical_SAM"/>
    <property type="match status" value="1"/>
</dbReference>
<reference evidence="7 8" key="1">
    <citation type="submission" date="2018-10" db="EMBL/GenBank/DDBJ databases">
        <title>Co-occurring genomic capacity for anaerobic methane metabolism and dissimilatory sulfite reduction discovered in the Korarchaeota.</title>
        <authorList>
            <person name="Mckay L.J."/>
            <person name="Dlakic M."/>
            <person name="Fields M.W."/>
            <person name="Delmont T.O."/>
            <person name="Eren A.M."/>
            <person name="Jay Z.J."/>
            <person name="Klingelsmith K.B."/>
            <person name="Rusch D.B."/>
            <person name="Inskeep W.P."/>
        </authorList>
    </citation>
    <scope>NUCLEOTIDE SEQUENCE [LARGE SCALE GENOMIC DNA]</scope>
    <source>
        <strain evidence="7 8">MDKW</strain>
    </source>
</reference>
<dbReference type="RefSeq" id="WP_125670793.1">
    <property type="nucleotide sequence ID" value="NZ_RCOS01000062.1"/>
</dbReference>
<dbReference type="InterPro" id="IPR007197">
    <property type="entry name" value="rSAM"/>
</dbReference>
<feature type="domain" description="TRAM" evidence="5">
    <location>
        <begin position="273"/>
        <end position="335"/>
    </location>
</feature>
<dbReference type="GO" id="GO:0046872">
    <property type="term" value="F:metal ion binding"/>
    <property type="evidence" value="ECO:0007669"/>
    <property type="project" value="UniProtKB-KW"/>
</dbReference>
<dbReference type="SUPFAM" id="SSF102114">
    <property type="entry name" value="Radical SAM enzymes"/>
    <property type="match status" value="1"/>
</dbReference>
<comment type="caution">
    <text evidence="7">The sequence shown here is derived from an EMBL/GenBank/DDBJ whole genome shotgun (WGS) entry which is preliminary data.</text>
</comment>
<dbReference type="InterPro" id="IPR050377">
    <property type="entry name" value="Radical_SAM_PqqE_MftC-like"/>
</dbReference>
<dbReference type="SMART" id="SM00729">
    <property type="entry name" value="Elp3"/>
    <property type="match status" value="1"/>
</dbReference>
<dbReference type="InterPro" id="IPR013785">
    <property type="entry name" value="Aldolase_TIM"/>
</dbReference>
<evidence type="ECO:0000256" key="2">
    <source>
        <dbReference type="ARBA" id="ARBA00022723"/>
    </source>
</evidence>
<dbReference type="Pfam" id="PF04055">
    <property type="entry name" value="Radical_SAM"/>
    <property type="match status" value="1"/>
</dbReference>
<dbReference type="PROSITE" id="PS51918">
    <property type="entry name" value="RADICAL_SAM"/>
    <property type="match status" value="1"/>
</dbReference>
<dbReference type="SFLD" id="SFLDG01110">
    <property type="entry name" value="Uncharacterised_Radical_SAM_Su"/>
    <property type="match status" value="1"/>
</dbReference>
<dbReference type="PANTHER" id="PTHR11228:SF35">
    <property type="entry name" value="MOLYBDENUM COFACTOR BIOSYNTHESIS PROTEIN A-RELATED"/>
    <property type="match status" value="1"/>
</dbReference>
<gene>
    <name evidence="7" type="ORF">D6D85_04245</name>
</gene>
<keyword evidence="8" id="KW-1185">Reference proteome</keyword>
<evidence type="ECO:0000259" key="5">
    <source>
        <dbReference type="PROSITE" id="PS50926"/>
    </source>
</evidence>
<feature type="domain" description="Radical SAM core" evidence="6">
    <location>
        <begin position="25"/>
        <end position="254"/>
    </location>
</feature>
<proteinExistence type="predicted"/>
<dbReference type="Proteomes" id="UP000277582">
    <property type="component" value="Unassembled WGS sequence"/>
</dbReference>
<evidence type="ECO:0000256" key="1">
    <source>
        <dbReference type="ARBA" id="ARBA00022691"/>
    </source>
</evidence>
<accession>A0A3R9PGY9</accession>
<dbReference type="SFLD" id="SFLDS00029">
    <property type="entry name" value="Radical_SAM"/>
    <property type="match status" value="1"/>
</dbReference>
<evidence type="ECO:0000313" key="8">
    <source>
        <dbReference type="Proteomes" id="UP000277582"/>
    </source>
</evidence>
<dbReference type="SFLD" id="SFLDG01067">
    <property type="entry name" value="SPASM/twitch_domain_containing"/>
    <property type="match status" value="1"/>
</dbReference>
<dbReference type="PANTHER" id="PTHR11228">
    <property type="entry name" value="RADICAL SAM DOMAIN PROTEIN"/>
    <property type="match status" value="1"/>
</dbReference>
<evidence type="ECO:0000256" key="3">
    <source>
        <dbReference type="ARBA" id="ARBA00023004"/>
    </source>
</evidence>
<dbReference type="AlphaFoldDB" id="A0A3R9PGY9"/>
<sequence length="337" mass="37545">MATRKIVKISSSSGIPLIGSIAFGLIDRGTNLIQVRPISTCPLSCIFCSTDAGPKSRRKAEYIVEEEYLIREFERVVKFKGDDDIEAHIDTVGDPLTYKDLPKLVGDIREIPEVKVISIQTHGALLTDNLIKNLEKAGVDRINLSIDSLEEGKARYLSGSQWLKIDKIIKAAKTIAESAIDLLVAPVWVPGINDEEIPKIIEFALSIGAGKRWPPLGIQKYELYKRGRNAGVKPMSWKKFYEALKNWEKEFGVKLVLGPEDFGIHYSRQIKVPFSVGETVYVDIIAPGMRADEALGRARNRTITVINASNIPVGSQVRVRVIRNRHNIIVGLPVYES</sequence>
<keyword evidence="2" id="KW-0479">Metal-binding</keyword>